<keyword evidence="2" id="KW-1185">Reference proteome</keyword>
<feature type="signal peptide" evidence="1">
    <location>
        <begin position="1"/>
        <end position="18"/>
    </location>
</feature>
<proteinExistence type="predicted"/>
<sequence length="71" mass="8308">MRIHLLWFNSILLSERLTTTVYKQHPLRPHLISLTHCYSPVSAYYYGIRGANRLTYAGKMDEGQFLYSDQA</sequence>
<evidence type="ECO:0000313" key="3">
    <source>
        <dbReference type="WBParaSite" id="Hba_09864"/>
    </source>
</evidence>
<dbReference type="WBParaSite" id="Hba_09864">
    <property type="protein sequence ID" value="Hba_09864"/>
    <property type="gene ID" value="Hba_09864"/>
</dbReference>
<evidence type="ECO:0000313" key="2">
    <source>
        <dbReference type="Proteomes" id="UP000095283"/>
    </source>
</evidence>
<dbReference type="Proteomes" id="UP000095283">
    <property type="component" value="Unplaced"/>
</dbReference>
<name>A0A1I7WXF9_HETBA</name>
<keyword evidence="1" id="KW-0732">Signal</keyword>
<feature type="chain" id="PRO_5009310861" evidence="1">
    <location>
        <begin position="19"/>
        <end position="71"/>
    </location>
</feature>
<reference evidence="3" key="1">
    <citation type="submission" date="2016-11" db="UniProtKB">
        <authorList>
            <consortium name="WormBaseParasite"/>
        </authorList>
    </citation>
    <scope>IDENTIFICATION</scope>
</reference>
<dbReference type="AlphaFoldDB" id="A0A1I7WXF9"/>
<evidence type="ECO:0000256" key="1">
    <source>
        <dbReference type="SAM" id="SignalP"/>
    </source>
</evidence>
<protein>
    <submittedName>
        <fullName evidence="3">Secreted protein</fullName>
    </submittedName>
</protein>
<organism evidence="2 3">
    <name type="scientific">Heterorhabditis bacteriophora</name>
    <name type="common">Entomopathogenic nematode worm</name>
    <dbReference type="NCBI Taxonomy" id="37862"/>
    <lineage>
        <taxon>Eukaryota</taxon>
        <taxon>Metazoa</taxon>
        <taxon>Ecdysozoa</taxon>
        <taxon>Nematoda</taxon>
        <taxon>Chromadorea</taxon>
        <taxon>Rhabditida</taxon>
        <taxon>Rhabditina</taxon>
        <taxon>Rhabditomorpha</taxon>
        <taxon>Strongyloidea</taxon>
        <taxon>Heterorhabditidae</taxon>
        <taxon>Heterorhabditis</taxon>
    </lineage>
</organism>
<accession>A0A1I7WXF9</accession>